<dbReference type="Proteomes" id="UP000007752">
    <property type="component" value="Chromosome 12"/>
</dbReference>
<reference evidence="1" key="1">
    <citation type="journal article" date="2005" name="PLoS Biol.">
        <title>The genomes of Oryza sativa: a history of duplications.</title>
        <authorList>
            <person name="Yu J."/>
            <person name="Wang J."/>
            <person name="Lin W."/>
            <person name="Li S."/>
            <person name="Li H."/>
            <person name="Zhou J."/>
            <person name="Ni P."/>
            <person name="Dong W."/>
            <person name="Hu S."/>
            <person name="Zeng C."/>
            <person name="Zhang J."/>
            <person name="Zhang Y."/>
            <person name="Li R."/>
            <person name="Xu Z."/>
            <person name="Li S."/>
            <person name="Li X."/>
            <person name="Zheng H."/>
            <person name="Cong L."/>
            <person name="Lin L."/>
            <person name="Yin J."/>
            <person name="Geng J."/>
            <person name="Li G."/>
            <person name="Shi J."/>
            <person name="Liu J."/>
            <person name="Lv H."/>
            <person name="Li J."/>
            <person name="Wang J."/>
            <person name="Deng Y."/>
            <person name="Ran L."/>
            <person name="Shi X."/>
            <person name="Wang X."/>
            <person name="Wu Q."/>
            <person name="Li C."/>
            <person name="Ren X."/>
            <person name="Wang J."/>
            <person name="Wang X."/>
            <person name="Li D."/>
            <person name="Liu D."/>
            <person name="Zhang X."/>
            <person name="Ji Z."/>
            <person name="Zhao W."/>
            <person name="Sun Y."/>
            <person name="Zhang Z."/>
            <person name="Bao J."/>
            <person name="Han Y."/>
            <person name="Dong L."/>
            <person name="Ji J."/>
            <person name="Chen P."/>
            <person name="Wu S."/>
            <person name="Liu J."/>
            <person name="Xiao Y."/>
            <person name="Bu D."/>
            <person name="Tan J."/>
            <person name="Yang L."/>
            <person name="Ye C."/>
            <person name="Zhang J."/>
            <person name="Xu J."/>
            <person name="Zhou Y."/>
            <person name="Yu Y."/>
            <person name="Zhang B."/>
            <person name="Zhuang S."/>
            <person name="Wei H."/>
            <person name="Liu B."/>
            <person name="Lei M."/>
            <person name="Yu H."/>
            <person name="Li Y."/>
            <person name="Xu H."/>
            <person name="Wei S."/>
            <person name="He X."/>
            <person name="Fang L."/>
            <person name="Zhang Z."/>
            <person name="Zhang Y."/>
            <person name="Huang X."/>
            <person name="Su Z."/>
            <person name="Tong W."/>
            <person name="Li J."/>
            <person name="Tong Z."/>
            <person name="Li S."/>
            <person name="Ye J."/>
            <person name="Wang L."/>
            <person name="Fang L."/>
            <person name="Lei T."/>
            <person name="Chen C."/>
            <person name="Chen H."/>
            <person name="Xu Z."/>
            <person name="Li H."/>
            <person name="Huang H."/>
            <person name="Zhang F."/>
            <person name="Xu H."/>
            <person name="Li N."/>
            <person name="Zhao C."/>
            <person name="Li S."/>
            <person name="Dong L."/>
            <person name="Huang Y."/>
            <person name="Li L."/>
            <person name="Xi Y."/>
            <person name="Qi Q."/>
            <person name="Li W."/>
            <person name="Zhang B."/>
            <person name="Hu W."/>
            <person name="Zhang Y."/>
            <person name="Tian X."/>
            <person name="Jiao Y."/>
            <person name="Liang X."/>
            <person name="Jin J."/>
            <person name="Gao L."/>
            <person name="Zheng W."/>
            <person name="Hao B."/>
            <person name="Liu S."/>
            <person name="Wang W."/>
            <person name="Yuan L."/>
            <person name="Cao M."/>
            <person name="McDermott J."/>
            <person name="Samudrala R."/>
            <person name="Wang J."/>
            <person name="Wong G.K."/>
            <person name="Yang H."/>
        </authorList>
    </citation>
    <scope>NUCLEOTIDE SEQUENCE [LARGE SCALE GENOMIC DNA]</scope>
</reference>
<evidence type="ECO:0000313" key="1">
    <source>
        <dbReference type="EMBL" id="EAZ20407.1"/>
    </source>
</evidence>
<organism evidence="1">
    <name type="scientific">Oryza sativa subsp. japonica</name>
    <name type="common">Rice</name>
    <dbReference type="NCBI Taxonomy" id="39947"/>
    <lineage>
        <taxon>Eukaryota</taxon>
        <taxon>Viridiplantae</taxon>
        <taxon>Streptophyta</taxon>
        <taxon>Embryophyta</taxon>
        <taxon>Tracheophyta</taxon>
        <taxon>Spermatophyta</taxon>
        <taxon>Magnoliopsida</taxon>
        <taxon>Liliopsida</taxon>
        <taxon>Poales</taxon>
        <taxon>Poaceae</taxon>
        <taxon>BOP clade</taxon>
        <taxon>Oryzoideae</taxon>
        <taxon>Oryzeae</taxon>
        <taxon>Oryzinae</taxon>
        <taxon>Oryza</taxon>
        <taxon>Oryza sativa</taxon>
    </lineage>
</organism>
<accession>A3CH44</accession>
<proteinExistence type="predicted"/>
<sequence length="113" mass="12816">MPTFHGAEGFCAMLETPESSLGRPLFYLQYPNTFESLRYICFETPLDYIASIKNGFAQNMTPYFLAKIAKTTPRKLWITVTVTHDSLAAVIRDASIVSTGYGRHECLPWLLVY</sequence>
<dbReference type="EMBL" id="CM000149">
    <property type="protein sequence ID" value="EAZ20407.1"/>
    <property type="molecule type" value="Genomic_DNA"/>
</dbReference>
<dbReference type="AlphaFoldDB" id="A3CH44"/>
<reference evidence="1" key="2">
    <citation type="submission" date="2008-12" db="EMBL/GenBank/DDBJ databases">
        <title>Improved gene annotation of the rice (Oryza sativa) genomes.</title>
        <authorList>
            <person name="Wang J."/>
            <person name="Li R."/>
            <person name="Fan W."/>
            <person name="Huang Q."/>
            <person name="Zhang J."/>
            <person name="Zhou Y."/>
            <person name="Hu Y."/>
            <person name="Zi S."/>
            <person name="Li J."/>
            <person name="Ni P."/>
            <person name="Zheng H."/>
            <person name="Zhang Y."/>
            <person name="Zhao M."/>
            <person name="Hao Q."/>
            <person name="McDermott J."/>
            <person name="Samudrala R."/>
            <person name="Kristiansen K."/>
            <person name="Wong G.K.-S."/>
        </authorList>
    </citation>
    <scope>NUCLEOTIDE SEQUENCE</scope>
</reference>
<gene>
    <name evidence="1" type="ORF">OsJ_36015</name>
</gene>
<name>A3CH44_ORYSJ</name>
<protein>
    <submittedName>
        <fullName evidence="1">Uncharacterized protein</fullName>
    </submittedName>
</protein>